<comment type="caution">
    <text evidence="1">The sequence shown here is derived from an EMBL/GenBank/DDBJ whole genome shotgun (WGS) entry which is preliminary data.</text>
</comment>
<organism evidence="1 2">
    <name type="scientific">Paraburkholderia panacisoli</name>
    <dbReference type="NCBI Taxonomy" id="2603818"/>
    <lineage>
        <taxon>Bacteria</taxon>
        <taxon>Pseudomonadati</taxon>
        <taxon>Pseudomonadota</taxon>
        <taxon>Betaproteobacteria</taxon>
        <taxon>Burkholderiales</taxon>
        <taxon>Burkholderiaceae</taxon>
        <taxon>Paraburkholderia</taxon>
    </lineage>
</organism>
<evidence type="ECO:0000313" key="2">
    <source>
        <dbReference type="Proteomes" id="UP000325273"/>
    </source>
</evidence>
<keyword evidence="2" id="KW-1185">Reference proteome</keyword>
<dbReference type="EMBL" id="VTUZ01000005">
    <property type="protein sequence ID" value="KAA1013026.1"/>
    <property type="molecule type" value="Genomic_DNA"/>
</dbReference>
<reference evidence="1 2" key="1">
    <citation type="submission" date="2019-08" db="EMBL/GenBank/DDBJ databases">
        <title>Paraburkholderia sp. DCY113.</title>
        <authorList>
            <person name="Kang J."/>
        </authorList>
    </citation>
    <scope>NUCLEOTIDE SEQUENCE [LARGE SCALE GENOMIC DNA]</scope>
    <source>
        <strain evidence="1 2">DCY113</strain>
    </source>
</reference>
<evidence type="ECO:0000313" key="1">
    <source>
        <dbReference type="EMBL" id="KAA1013026.1"/>
    </source>
</evidence>
<protein>
    <submittedName>
        <fullName evidence="1">Uncharacterized protein</fullName>
    </submittedName>
</protein>
<accession>A0A5B0HCJ7</accession>
<dbReference type="AlphaFoldDB" id="A0A5B0HCJ7"/>
<sequence>MMKLRTIANGAIQGINRNQQITWVQNSGYTTAADGTRTPNQASTPVWANVQALSGTDLRHMDGLNIQGVMRSVYLYGDVEGIVRANGQGGDILQFPMSPGGTMHDWLVTQVMETWSEWCRVIVTLQNP</sequence>
<proteinExistence type="predicted"/>
<dbReference type="Proteomes" id="UP000325273">
    <property type="component" value="Unassembled WGS sequence"/>
</dbReference>
<name>A0A5B0HCJ7_9BURK</name>
<gene>
    <name evidence="1" type="ORF">FVF58_09555</name>
</gene>